<feature type="domain" description="Pyruvate carboxyltransferase" evidence="2">
    <location>
        <begin position="4"/>
        <end position="253"/>
    </location>
</feature>
<accession>A0A0W0VPJ6</accession>
<keyword evidence="4" id="KW-1185">Reference proteome</keyword>
<dbReference type="STRING" id="45068.Llon_0708"/>
<evidence type="ECO:0000313" key="3">
    <source>
        <dbReference type="EMBL" id="KTD21976.1"/>
    </source>
</evidence>
<dbReference type="Pfam" id="PF00682">
    <property type="entry name" value="HMGL-like"/>
    <property type="match status" value="1"/>
</dbReference>
<organism evidence="3 4">
    <name type="scientific">Legionella londiniensis</name>
    <dbReference type="NCBI Taxonomy" id="45068"/>
    <lineage>
        <taxon>Bacteria</taxon>
        <taxon>Pseudomonadati</taxon>
        <taxon>Pseudomonadota</taxon>
        <taxon>Gammaproteobacteria</taxon>
        <taxon>Legionellales</taxon>
        <taxon>Legionellaceae</taxon>
        <taxon>Legionella</taxon>
    </lineage>
</organism>
<dbReference type="GO" id="GO:0003852">
    <property type="term" value="F:2-isopropylmalate synthase activity"/>
    <property type="evidence" value="ECO:0007669"/>
    <property type="project" value="TreeGrafter"/>
</dbReference>
<sequence length="296" mass="32679">MNTLKTIDVTLRDGGNRINFHFNDETLHHILPLLDKSGIEYIEIGYRNGAICPMDGIGKAGLCPKDFLLDCRSLIKNSNIAVMAHPQNLSPEDIQELKACGVDLLRICVSRGQADKALPVIQESKNEGLEVSVNFIHASQYSEQDLDKAVKTVSESQPDMIYFADSNGSLLPETVEKLYKRYVGQFAVSFGFHAHDNLGLAQANTIAAIRAGAKYIDYSLAGMGKGIGNLRTEFFAAYLRAIKARNYDLDAILKAANYMRKAFNAAGELVQMDEFTRGIYDLSTAEIKLDYAKNLG</sequence>
<dbReference type="RefSeq" id="WP_058528723.1">
    <property type="nucleotide sequence ID" value="NZ_CAAAHZ010000020.1"/>
</dbReference>
<dbReference type="GO" id="GO:0009098">
    <property type="term" value="P:L-leucine biosynthetic process"/>
    <property type="evidence" value="ECO:0007669"/>
    <property type="project" value="TreeGrafter"/>
</dbReference>
<evidence type="ECO:0000259" key="2">
    <source>
        <dbReference type="PROSITE" id="PS50991"/>
    </source>
</evidence>
<proteinExistence type="predicted"/>
<dbReference type="EMBL" id="LNYK01000013">
    <property type="protein sequence ID" value="KTD21976.1"/>
    <property type="molecule type" value="Genomic_DNA"/>
</dbReference>
<dbReference type="InterPro" id="IPR013785">
    <property type="entry name" value="Aldolase_TIM"/>
</dbReference>
<dbReference type="InterPro" id="IPR000891">
    <property type="entry name" value="PYR_CT"/>
</dbReference>
<evidence type="ECO:0000313" key="4">
    <source>
        <dbReference type="Proteomes" id="UP000054997"/>
    </source>
</evidence>
<dbReference type="PATRIC" id="fig|45068.5.peg.755"/>
<dbReference type="Gene3D" id="3.20.20.70">
    <property type="entry name" value="Aldolase class I"/>
    <property type="match status" value="1"/>
</dbReference>
<dbReference type="Proteomes" id="UP000054997">
    <property type="component" value="Unassembled WGS sequence"/>
</dbReference>
<reference evidence="3 4" key="1">
    <citation type="submission" date="2015-11" db="EMBL/GenBank/DDBJ databases">
        <title>Genomic analysis of 38 Legionella species identifies large and diverse effector repertoires.</title>
        <authorList>
            <person name="Burstein D."/>
            <person name="Amaro F."/>
            <person name="Zusman T."/>
            <person name="Lifshitz Z."/>
            <person name="Cohen O."/>
            <person name="Gilbert J.A."/>
            <person name="Pupko T."/>
            <person name="Shuman H.A."/>
            <person name="Segal G."/>
        </authorList>
    </citation>
    <scope>NUCLEOTIDE SEQUENCE [LARGE SCALE GENOMIC DNA]</scope>
    <source>
        <strain evidence="3 4">ATCC 49505</strain>
    </source>
</reference>
<keyword evidence="1" id="KW-0464">Manganese</keyword>
<gene>
    <name evidence="3" type="ORF">Llon_0708</name>
</gene>
<protein>
    <submittedName>
        <fullName evidence="3">4-hydroxy-2-oxovalerate aldolase</fullName>
    </submittedName>
</protein>
<dbReference type="AlphaFoldDB" id="A0A0W0VPJ6"/>
<comment type="caution">
    <text evidence="3">The sequence shown here is derived from an EMBL/GenBank/DDBJ whole genome shotgun (WGS) entry which is preliminary data.</text>
</comment>
<dbReference type="SUPFAM" id="SSF51569">
    <property type="entry name" value="Aldolase"/>
    <property type="match status" value="1"/>
</dbReference>
<name>A0A0W0VPJ6_9GAMM</name>
<dbReference type="PROSITE" id="PS50991">
    <property type="entry name" value="PYR_CT"/>
    <property type="match status" value="1"/>
</dbReference>
<dbReference type="InterPro" id="IPR050073">
    <property type="entry name" value="2-IPM_HCS-like"/>
</dbReference>
<evidence type="ECO:0000256" key="1">
    <source>
        <dbReference type="ARBA" id="ARBA00023211"/>
    </source>
</evidence>
<dbReference type="PANTHER" id="PTHR10277">
    <property type="entry name" value="HOMOCITRATE SYNTHASE-RELATED"/>
    <property type="match status" value="1"/>
</dbReference>
<dbReference type="PANTHER" id="PTHR10277:SF9">
    <property type="entry name" value="2-ISOPROPYLMALATE SYNTHASE 1, CHLOROPLASTIC-RELATED"/>
    <property type="match status" value="1"/>
</dbReference>
<dbReference type="OrthoDB" id="9803573at2"/>